<dbReference type="AlphaFoldDB" id="A0A7L7S1J2"/>
<gene>
    <name evidence="2" type="primary">ND6</name>
</gene>
<reference evidence="2" key="1">
    <citation type="submission" date="2020-08" db="EMBL/GenBank/DDBJ databases">
        <title>DNAmark Project.</title>
        <authorList>
            <person name="Leerhoei F."/>
        </authorList>
    </citation>
    <scope>NUCLEOTIDE SEQUENCE</scope>
    <source>
        <strain evidence="2">DM575</strain>
    </source>
</reference>
<organism evidence="2">
    <name type="scientific">Amaurobius fenestralis</name>
    <dbReference type="NCBI Taxonomy" id="680006"/>
    <lineage>
        <taxon>Eukaryota</taxon>
        <taxon>Metazoa</taxon>
        <taxon>Ecdysozoa</taxon>
        <taxon>Arthropoda</taxon>
        <taxon>Chelicerata</taxon>
        <taxon>Arachnida</taxon>
        <taxon>Araneae</taxon>
        <taxon>Araneomorphae</taxon>
        <taxon>Entelegynae</taxon>
        <taxon>Amaurobiidae</taxon>
        <taxon>Amaurobius</taxon>
    </lineage>
</organism>
<evidence type="ECO:0000256" key="1">
    <source>
        <dbReference type="SAM" id="Phobius"/>
    </source>
</evidence>
<feature type="transmembrane region" description="Helical" evidence="1">
    <location>
        <begin position="20"/>
        <end position="36"/>
    </location>
</feature>
<keyword evidence="2" id="KW-0496">Mitochondrion</keyword>
<proteinExistence type="predicted"/>
<protein>
    <submittedName>
        <fullName evidence="2">NADH dehydrogenase subunit 6</fullName>
    </submittedName>
</protein>
<sequence length="142" mass="16941">MMMILMGILFMSSIQPMMMIMSLIIISMMYSLYIYMSMGSFWFSYLLLLVMLSGVLVVFTYMVSLFPNESFEMYNLLIIMMMCVFSLYWIYDMFGMDYSYISLNMWFFYMGIFSVCLVSFLLMVMVMVVWMSYLNEGAIYVK</sequence>
<name>A0A7L7S1J2_9ARAC</name>
<accession>A0A7L7S1J2</accession>
<feature type="transmembrane region" description="Helical" evidence="1">
    <location>
        <begin position="42"/>
        <end position="66"/>
    </location>
</feature>
<keyword evidence="1" id="KW-1133">Transmembrane helix</keyword>
<keyword evidence="1" id="KW-0812">Transmembrane</keyword>
<feature type="transmembrane region" description="Helical" evidence="1">
    <location>
        <begin position="106"/>
        <end position="133"/>
    </location>
</feature>
<dbReference type="EMBL" id="MT862432">
    <property type="protein sequence ID" value="QNV12127.1"/>
    <property type="molecule type" value="Genomic_DNA"/>
</dbReference>
<geneLocation type="mitochondrion" evidence="2"/>
<keyword evidence="1" id="KW-0472">Membrane</keyword>
<evidence type="ECO:0000313" key="2">
    <source>
        <dbReference type="EMBL" id="QNV12127.1"/>
    </source>
</evidence>
<feature type="transmembrane region" description="Helical" evidence="1">
    <location>
        <begin position="73"/>
        <end position="91"/>
    </location>
</feature>